<keyword evidence="1" id="KW-0547">Nucleotide-binding</keyword>
<keyword evidence="2 3" id="KW-0067">ATP-binding</keyword>
<dbReference type="GO" id="GO:0005524">
    <property type="term" value="F:ATP binding"/>
    <property type="evidence" value="ECO:0007669"/>
    <property type="project" value="UniProtKB-KW"/>
</dbReference>
<evidence type="ECO:0000313" key="3">
    <source>
        <dbReference type="EMBL" id="MPM38401.1"/>
    </source>
</evidence>
<dbReference type="PANTHER" id="PTHR43790">
    <property type="entry name" value="CARBOHYDRATE TRANSPORT ATP-BINDING PROTEIN MG119-RELATED"/>
    <property type="match status" value="1"/>
</dbReference>
<dbReference type="EMBL" id="VSSQ01008271">
    <property type="protein sequence ID" value="MPM38401.1"/>
    <property type="molecule type" value="Genomic_DNA"/>
</dbReference>
<protein>
    <submittedName>
        <fullName evidence="3">Vitamin B12 import ATP-binding protein BtuD</fullName>
    </submittedName>
</protein>
<proteinExistence type="predicted"/>
<dbReference type="PANTHER" id="PTHR43790:SF4">
    <property type="entry name" value="GUANOSINE IMPORT ATP-BINDING PROTEIN NUPO"/>
    <property type="match status" value="1"/>
</dbReference>
<accession>A0A644ZET4</accession>
<organism evidence="3">
    <name type="scientific">bioreactor metagenome</name>
    <dbReference type="NCBI Taxonomy" id="1076179"/>
    <lineage>
        <taxon>unclassified sequences</taxon>
        <taxon>metagenomes</taxon>
        <taxon>ecological metagenomes</taxon>
    </lineage>
</organism>
<dbReference type="SUPFAM" id="SSF52540">
    <property type="entry name" value="P-loop containing nucleoside triphosphate hydrolases"/>
    <property type="match status" value="1"/>
</dbReference>
<dbReference type="Gene3D" id="3.40.50.300">
    <property type="entry name" value="P-loop containing nucleotide triphosphate hydrolases"/>
    <property type="match status" value="1"/>
</dbReference>
<dbReference type="AlphaFoldDB" id="A0A644ZET4"/>
<dbReference type="InterPro" id="IPR050107">
    <property type="entry name" value="ABC_carbohydrate_import_ATPase"/>
</dbReference>
<evidence type="ECO:0000256" key="2">
    <source>
        <dbReference type="ARBA" id="ARBA00022840"/>
    </source>
</evidence>
<sequence>MSALASEYAVKCSSVDQPVGMLSGGNIQKVVVAREMSSGPKLLVADQPTRGIDVGAAEFIHHRIVQMRDAGTAVLLVTADLNEALELSDSIIVMHDGEIAAYFPDTRELTEEELGYYMLGVKRQAPEEIGGVVHVG</sequence>
<comment type="caution">
    <text evidence="3">The sequence shown here is derived from an EMBL/GenBank/DDBJ whole genome shotgun (WGS) entry which is preliminary data.</text>
</comment>
<reference evidence="3" key="1">
    <citation type="submission" date="2019-08" db="EMBL/GenBank/DDBJ databases">
        <authorList>
            <person name="Kucharzyk K."/>
            <person name="Murdoch R.W."/>
            <person name="Higgins S."/>
            <person name="Loffler F."/>
        </authorList>
    </citation>
    <scope>NUCLEOTIDE SEQUENCE</scope>
</reference>
<gene>
    <name evidence="3" type="primary">btuD_191</name>
    <name evidence="3" type="ORF">SDC9_85030</name>
</gene>
<name>A0A644ZET4_9ZZZZ</name>
<evidence type="ECO:0000256" key="1">
    <source>
        <dbReference type="ARBA" id="ARBA00022741"/>
    </source>
</evidence>
<dbReference type="InterPro" id="IPR027417">
    <property type="entry name" value="P-loop_NTPase"/>
</dbReference>